<keyword evidence="2" id="KW-1185">Reference proteome</keyword>
<gene>
    <name evidence="1" type="ORF">H6G97_05310</name>
</gene>
<proteinExistence type="predicted"/>
<evidence type="ECO:0000313" key="2">
    <source>
        <dbReference type="Proteomes" id="UP000623440"/>
    </source>
</evidence>
<dbReference type="Proteomes" id="UP000623440">
    <property type="component" value="Unassembled WGS sequence"/>
</dbReference>
<protein>
    <submittedName>
        <fullName evidence="1">UPF0175 family protein</fullName>
    </submittedName>
</protein>
<dbReference type="Pfam" id="PF03683">
    <property type="entry name" value="UPF0175"/>
    <property type="match status" value="1"/>
</dbReference>
<dbReference type="RefSeq" id="WP_190939641.1">
    <property type="nucleotide sequence ID" value="NZ_JACJSI010000006.1"/>
</dbReference>
<comment type="caution">
    <text evidence="1">The sequence shown here is derived from an EMBL/GenBank/DDBJ whole genome shotgun (WGS) entry which is preliminary data.</text>
</comment>
<reference evidence="1 2" key="1">
    <citation type="journal article" date="2020" name="ISME J.">
        <title>Comparative genomics reveals insights into cyanobacterial evolution and habitat adaptation.</title>
        <authorList>
            <person name="Chen M.Y."/>
            <person name="Teng W.K."/>
            <person name="Zhao L."/>
            <person name="Hu C.X."/>
            <person name="Zhou Y.K."/>
            <person name="Han B.P."/>
            <person name="Song L.R."/>
            <person name="Shu W.S."/>
        </authorList>
    </citation>
    <scope>NUCLEOTIDE SEQUENCE [LARGE SCALE GENOMIC DNA]</scope>
    <source>
        <strain evidence="1 2">FACHB-838</strain>
    </source>
</reference>
<accession>A0ABR8DJW5</accession>
<evidence type="ECO:0000313" key="1">
    <source>
        <dbReference type="EMBL" id="MBD2529017.1"/>
    </source>
</evidence>
<sequence>MQITIEIPDDIAHQLANTPDQLSRRALESLVVEAYRHQQISTAQVQRLLNLSSRLAIDAFLKTYEAYLPYTVADLEQDLQAIDQAITQPLILSISLLHH</sequence>
<dbReference type="InterPro" id="IPR005368">
    <property type="entry name" value="UPF0175"/>
</dbReference>
<name>A0ABR8DJW5_9NOSO</name>
<organism evidence="1 2">
    <name type="scientific">Nostoc flagelliforme FACHB-838</name>
    <dbReference type="NCBI Taxonomy" id="2692904"/>
    <lineage>
        <taxon>Bacteria</taxon>
        <taxon>Bacillati</taxon>
        <taxon>Cyanobacteriota</taxon>
        <taxon>Cyanophyceae</taxon>
        <taxon>Nostocales</taxon>
        <taxon>Nostocaceae</taxon>
        <taxon>Nostoc</taxon>
    </lineage>
</organism>
<dbReference type="EMBL" id="JACJSI010000006">
    <property type="protein sequence ID" value="MBD2529017.1"/>
    <property type="molecule type" value="Genomic_DNA"/>
</dbReference>